<evidence type="ECO:0000256" key="3">
    <source>
        <dbReference type="ARBA" id="ARBA00023015"/>
    </source>
</evidence>
<dbReference type="CDD" id="cd00383">
    <property type="entry name" value="trans_reg_C"/>
    <property type="match status" value="1"/>
</dbReference>
<dbReference type="SUPFAM" id="SSF48452">
    <property type="entry name" value="TPR-like"/>
    <property type="match status" value="2"/>
</dbReference>
<dbReference type="Gene3D" id="1.10.10.10">
    <property type="entry name" value="Winged helix-like DNA-binding domain superfamily/Winged helix DNA-binding domain"/>
    <property type="match status" value="1"/>
</dbReference>
<dbReference type="InterPro" id="IPR036388">
    <property type="entry name" value="WH-like_DNA-bd_sf"/>
</dbReference>
<dbReference type="AlphaFoldDB" id="A0A8J3QS62"/>
<keyword evidence="5" id="KW-0804">Transcription</keyword>
<keyword evidence="2" id="KW-0677">Repeat</keyword>
<dbReference type="PANTHER" id="PTHR35807:SF1">
    <property type="entry name" value="TRANSCRIPTIONAL REGULATOR REDD"/>
    <property type="match status" value="1"/>
</dbReference>
<dbReference type="PRINTS" id="PR00364">
    <property type="entry name" value="DISEASERSIST"/>
</dbReference>
<keyword evidence="10" id="KW-1185">Reference proteome</keyword>
<dbReference type="InterPro" id="IPR011990">
    <property type="entry name" value="TPR-like_helical_dom_sf"/>
</dbReference>
<evidence type="ECO:0000256" key="6">
    <source>
        <dbReference type="PROSITE-ProRule" id="PRU01091"/>
    </source>
</evidence>
<dbReference type="SUPFAM" id="SSF46894">
    <property type="entry name" value="C-terminal effector domain of the bipartite response regulators"/>
    <property type="match status" value="1"/>
</dbReference>
<dbReference type="InterPro" id="IPR051677">
    <property type="entry name" value="AfsR-DnrI-RedD_regulator"/>
</dbReference>
<protein>
    <submittedName>
        <fullName evidence="9">SARP family transcriptional regulator</fullName>
    </submittedName>
</protein>
<gene>
    <name evidence="9" type="ORF">Raf01_30890</name>
</gene>
<dbReference type="Pfam" id="PF03704">
    <property type="entry name" value="BTAD"/>
    <property type="match status" value="1"/>
</dbReference>
<dbReference type="PROSITE" id="PS51755">
    <property type="entry name" value="OMPR_PHOB"/>
    <property type="match status" value="1"/>
</dbReference>
<evidence type="ECO:0000256" key="5">
    <source>
        <dbReference type="ARBA" id="ARBA00023163"/>
    </source>
</evidence>
<dbReference type="Gene3D" id="1.10.8.430">
    <property type="entry name" value="Helical domain of apoptotic protease-activating factors"/>
    <property type="match status" value="1"/>
</dbReference>
<dbReference type="InterPro" id="IPR016032">
    <property type="entry name" value="Sig_transdc_resp-reg_C-effctor"/>
</dbReference>
<dbReference type="GO" id="GO:0003677">
    <property type="term" value="F:DNA binding"/>
    <property type="evidence" value="ECO:0007669"/>
    <property type="project" value="UniProtKB-UniRule"/>
</dbReference>
<keyword evidence="4 6" id="KW-0238">DNA-binding</keyword>
<dbReference type="Gene3D" id="1.25.40.10">
    <property type="entry name" value="Tetratricopeptide repeat domain"/>
    <property type="match status" value="2"/>
</dbReference>
<dbReference type="SMART" id="SM01043">
    <property type="entry name" value="BTAD"/>
    <property type="match status" value="1"/>
</dbReference>
<dbReference type="InterPro" id="IPR019734">
    <property type="entry name" value="TPR_rpt"/>
</dbReference>
<organism evidence="9 10">
    <name type="scientific">Rugosimonospora africana</name>
    <dbReference type="NCBI Taxonomy" id="556532"/>
    <lineage>
        <taxon>Bacteria</taxon>
        <taxon>Bacillati</taxon>
        <taxon>Actinomycetota</taxon>
        <taxon>Actinomycetes</taxon>
        <taxon>Micromonosporales</taxon>
        <taxon>Micromonosporaceae</taxon>
        <taxon>Rugosimonospora</taxon>
    </lineage>
</organism>
<evidence type="ECO:0000256" key="7">
    <source>
        <dbReference type="SAM" id="MobiDB-lite"/>
    </source>
</evidence>
<dbReference type="InterPro" id="IPR027417">
    <property type="entry name" value="P-loop_NTPase"/>
</dbReference>
<dbReference type="Gene3D" id="3.40.50.300">
    <property type="entry name" value="P-loop containing nucleotide triphosphate hydrolases"/>
    <property type="match status" value="1"/>
</dbReference>
<dbReference type="InterPro" id="IPR002182">
    <property type="entry name" value="NB-ARC"/>
</dbReference>
<dbReference type="GO" id="GO:0006355">
    <property type="term" value="P:regulation of DNA-templated transcription"/>
    <property type="evidence" value="ECO:0007669"/>
    <property type="project" value="InterPro"/>
</dbReference>
<feature type="domain" description="OmpR/PhoB-type" evidence="8">
    <location>
        <begin position="1"/>
        <end position="96"/>
    </location>
</feature>
<dbReference type="PANTHER" id="PTHR35807">
    <property type="entry name" value="TRANSCRIPTIONAL REGULATOR REDD-RELATED"/>
    <property type="match status" value="1"/>
</dbReference>
<accession>A0A8J3QS62</accession>
<keyword evidence="3" id="KW-0805">Transcription regulation</keyword>
<proteinExistence type="inferred from homology"/>
<dbReference type="EMBL" id="BONZ01000030">
    <property type="protein sequence ID" value="GIH14917.1"/>
    <property type="molecule type" value="Genomic_DNA"/>
</dbReference>
<sequence>MEFRLLGVVEADADGRALDTGSPQQRRVLAALAVDAGRPVTTETLIDRVWDEAVPGSRRTLQVHLTRIRRLLADAGGTDPHPARLVRRSGGYLLDIDRQRVDVHRFGQLLAQARAAALPTRERVALLREALSLWRGQPLSGLSGHWAARVREACRQDFLTAVVAWADGELEVGDPQAVVTRLTGLAGEYPLEESLVAALMRSLHLVGRSAEALTQYASLRRRLAEELGTDPGPTVQRVHQAILRGHPPTDLADEPRERSQPSDRLVPAMLPAALADFVGRDALIAELVRLLHTAGDTGRPVPVPVVALVGRGGIGKTALAVQVAQRLVQHFPDGQLYLDLRDGQSQSLTVGAALGRFLRALGVDGSVIPPDPAERAALYRTLLAGRRVLVVLDNAADAAQVSPLVPGGPGCAVLVTSRTRPAEVPGVQLVPVEVLEPDQAVALLGRIAGQSRVDAQHEAAERIVDLCGLLPLAVRIAGARLARRPHWRLDVLAERLRDEQRRLDELVTGDLDVRASLALSYQELEAPAARALRCLALLDAPDFAAWVVAPLLDIDVDRGAELIETLAEAHLIDAVDAVDAVDAGGQVRFRMHDLVRIYAQERAAAHDDEPGRQASVERALGAWLTLAEHADSRLPNRRLALVHSAAKRWTPPEPDALVPDPLAWFSAERASLIAAIEQACRRGWTDLAWDLAARCVDFFDLRDLHDDWYHTHRVVLAACRRHGDRRGEAVACRGLGDLATLTPIARTGDHLTTVIRARRIFHDSGDRSAEADALTVLASLQRAGGQGRRAQVLLDGASRLVDSGADPATATALFLERGFVAQELGQYELGRDFAQRCLELARAHGWRAQQADALQLLGSLYDSLGQPHDAVHHLEEALGIAVELDHESLQAWILCVLGGRYLSQHRLADAGAALDRAYALFRRLRLSTGQSAVLRWRGQLALAAGDPARALTDLAESLALSRRNRAPYLEAHVLKAIGSAHDAMGDRTAAEHHWVAARDVFAALGNLAEVGKTRELLARSGEPAP</sequence>
<dbReference type="Proteomes" id="UP000642748">
    <property type="component" value="Unassembled WGS sequence"/>
</dbReference>
<dbReference type="Pfam" id="PF00931">
    <property type="entry name" value="NB-ARC"/>
    <property type="match status" value="1"/>
</dbReference>
<dbReference type="Pfam" id="PF00486">
    <property type="entry name" value="Trans_reg_C"/>
    <property type="match status" value="1"/>
</dbReference>
<name>A0A8J3QS62_9ACTN</name>
<dbReference type="InterPro" id="IPR005158">
    <property type="entry name" value="BTAD"/>
</dbReference>
<evidence type="ECO:0000256" key="4">
    <source>
        <dbReference type="ARBA" id="ARBA00023125"/>
    </source>
</evidence>
<evidence type="ECO:0000313" key="9">
    <source>
        <dbReference type="EMBL" id="GIH14917.1"/>
    </source>
</evidence>
<evidence type="ECO:0000256" key="2">
    <source>
        <dbReference type="ARBA" id="ARBA00022737"/>
    </source>
</evidence>
<dbReference type="InterPro" id="IPR042197">
    <property type="entry name" value="Apaf_helical"/>
</dbReference>
<feature type="DNA-binding region" description="OmpR/PhoB-type" evidence="6">
    <location>
        <begin position="1"/>
        <end position="96"/>
    </location>
</feature>
<dbReference type="Pfam" id="PF13424">
    <property type="entry name" value="TPR_12"/>
    <property type="match status" value="1"/>
</dbReference>
<feature type="region of interest" description="Disordered" evidence="7">
    <location>
        <begin position="245"/>
        <end position="264"/>
    </location>
</feature>
<comment type="caution">
    <text evidence="9">The sequence shown here is derived from an EMBL/GenBank/DDBJ whole genome shotgun (WGS) entry which is preliminary data.</text>
</comment>
<dbReference type="SUPFAM" id="SSF52540">
    <property type="entry name" value="P-loop containing nucleoside triphosphate hydrolases"/>
    <property type="match status" value="1"/>
</dbReference>
<dbReference type="SMART" id="SM00862">
    <property type="entry name" value="Trans_reg_C"/>
    <property type="match status" value="1"/>
</dbReference>
<comment type="similarity">
    <text evidence="1">Belongs to the AfsR/DnrI/RedD regulatory family.</text>
</comment>
<dbReference type="GO" id="GO:0000160">
    <property type="term" value="P:phosphorelay signal transduction system"/>
    <property type="evidence" value="ECO:0007669"/>
    <property type="project" value="InterPro"/>
</dbReference>
<dbReference type="InterPro" id="IPR003593">
    <property type="entry name" value="AAA+_ATPase"/>
</dbReference>
<evidence type="ECO:0000256" key="1">
    <source>
        <dbReference type="ARBA" id="ARBA00005820"/>
    </source>
</evidence>
<dbReference type="SMART" id="SM00382">
    <property type="entry name" value="AAA"/>
    <property type="match status" value="1"/>
</dbReference>
<evidence type="ECO:0000259" key="8">
    <source>
        <dbReference type="PROSITE" id="PS51755"/>
    </source>
</evidence>
<dbReference type="CDD" id="cd15831">
    <property type="entry name" value="BTAD"/>
    <property type="match status" value="1"/>
</dbReference>
<reference evidence="9" key="1">
    <citation type="submission" date="2021-01" db="EMBL/GenBank/DDBJ databases">
        <title>Whole genome shotgun sequence of Rugosimonospora africana NBRC 104875.</title>
        <authorList>
            <person name="Komaki H."/>
            <person name="Tamura T."/>
        </authorList>
    </citation>
    <scope>NUCLEOTIDE SEQUENCE</scope>
    <source>
        <strain evidence="9">NBRC 104875</strain>
    </source>
</reference>
<dbReference type="RefSeq" id="WP_203918566.1">
    <property type="nucleotide sequence ID" value="NZ_BONZ01000030.1"/>
</dbReference>
<dbReference type="InterPro" id="IPR001867">
    <property type="entry name" value="OmpR/PhoB-type_DNA-bd"/>
</dbReference>
<evidence type="ECO:0000313" key="10">
    <source>
        <dbReference type="Proteomes" id="UP000642748"/>
    </source>
</evidence>
<dbReference type="SMART" id="SM00028">
    <property type="entry name" value="TPR"/>
    <property type="match status" value="4"/>
</dbReference>
<dbReference type="GO" id="GO:0043531">
    <property type="term" value="F:ADP binding"/>
    <property type="evidence" value="ECO:0007669"/>
    <property type="project" value="InterPro"/>
</dbReference>